<name>A0A397VNT8_9GLOM</name>
<evidence type="ECO:0000313" key="3">
    <source>
        <dbReference type="Proteomes" id="UP000266673"/>
    </source>
</evidence>
<evidence type="ECO:0000256" key="1">
    <source>
        <dbReference type="SAM" id="Phobius"/>
    </source>
</evidence>
<comment type="caution">
    <text evidence="2">The sequence shown here is derived from an EMBL/GenBank/DDBJ whole genome shotgun (WGS) entry which is preliminary data.</text>
</comment>
<feature type="transmembrane region" description="Helical" evidence="1">
    <location>
        <begin position="231"/>
        <end position="256"/>
    </location>
</feature>
<sequence length="336" mass="39739">MEYLWKKYYFTIWTIYTVFSLSFIFAASFYKSISQDTLFILLVTTIFLGYLHLFFELRKFFFAPLAYMTNLWNSLDLCAYILTIQSSKLWLQSNVMPTELATFSTLLLEIKFLLFFRPIEFAGQYVSLIFGVAQRACSFFIILEFIIFVFAHSFHLLLRYSTNPNDQQNLATVYNTMDPKGTIEENSSLNESHTMTTNMFTMMSSSIMTVFNIMLTGDETPFSYWDLDDNLALLSLIIIFFWLVPIYLYNLSIGVLSDEISYFKTRALSLFLRAEILEEIELFYMLPHQRRKENWFPFAIFYEYHTIKLREHIIDIKNNKLSGYSNPYFSMSYSTS</sequence>
<keyword evidence="1" id="KW-1133">Transmembrane helix</keyword>
<gene>
    <name evidence="2" type="ORF">C2G38_830747</name>
</gene>
<dbReference type="Proteomes" id="UP000266673">
    <property type="component" value="Unassembled WGS sequence"/>
</dbReference>
<dbReference type="STRING" id="44941.A0A397VNT8"/>
<reference evidence="2 3" key="1">
    <citation type="submission" date="2018-06" db="EMBL/GenBank/DDBJ databases">
        <title>Comparative genomics reveals the genomic features of Rhizophagus irregularis, R. cerebriforme, R. diaphanum and Gigaspora rosea, and their symbiotic lifestyle signature.</title>
        <authorList>
            <person name="Morin E."/>
            <person name="San Clemente H."/>
            <person name="Chen E.C.H."/>
            <person name="De La Providencia I."/>
            <person name="Hainaut M."/>
            <person name="Kuo A."/>
            <person name="Kohler A."/>
            <person name="Murat C."/>
            <person name="Tang N."/>
            <person name="Roy S."/>
            <person name="Loubradou J."/>
            <person name="Henrissat B."/>
            <person name="Grigoriev I.V."/>
            <person name="Corradi N."/>
            <person name="Roux C."/>
            <person name="Martin F.M."/>
        </authorList>
    </citation>
    <scope>NUCLEOTIDE SEQUENCE [LARGE SCALE GENOMIC DNA]</scope>
    <source>
        <strain evidence="2 3">DAOM 194757</strain>
    </source>
</reference>
<keyword evidence="1" id="KW-0472">Membrane</keyword>
<keyword evidence="1" id="KW-0812">Transmembrane</keyword>
<feature type="transmembrane region" description="Helical" evidence="1">
    <location>
        <begin position="61"/>
        <end position="83"/>
    </location>
</feature>
<feature type="transmembrane region" description="Helical" evidence="1">
    <location>
        <begin position="12"/>
        <end position="30"/>
    </location>
</feature>
<feature type="transmembrane region" description="Helical" evidence="1">
    <location>
        <begin position="37"/>
        <end position="55"/>
    </location>
</feature>
<dbReference type="OrthoDB" id="10450583at2759"/>
<feature type="transmembrane region" description="Helical" evidence="1">
    <location>
        <begin position="128"/>
        <end position="151"/>
    </location>
</feature>
<dbReference type="AlphaFoldDB" id="A0A397VNT8"/>
<dbReference type="EMBL" id="QKWP01000255">
    <property type="protein sequence ID" value="RIB23558.1"/>
    <property type="molecule type" value="Genomic_DNA"/>
</dbReference>
<proteinExistence type="predicted"/>
<organism evidence="2 3">
    <name type="scientific">Gigaspora rosea</name>
    <dbReference type="NCBI Taxonomy" id="44941"/>
    <lineage>
        <taxon>Eukaryota</taxon>
        <taxon>Fungi</taxon>
        <taxon>Fungi incertae sedis</taxon>
        <taxon>Mucoromycota</taxon>
        <taxon>Glomeromycotina</taxon>
        <taxon>Glomeromycetes</taxon>
        <taxon>Diversisporales</taxon>
        <taxon>Gigasporaceae</taxon>
        <taxon>Gigaspora</taxon>
    </lineage>
</organism>
<accession>A0A397VNT8</accession>
<keyword evidence="3" id="KW-1185">Reference proteome</keyword>
<feature type="transmembrane region" description="Helical" evidence="1">
    <location>
        <begin position="95"/>
        <end position="116"/>
    </location>
</feature>
<evidence type="ECO:0000313" key="2">
    <source>
        <dbReference type="EMBL" id="RIB23558.1"/>
    </source>
</evidence>
<protein>
    <submittedName>
        <fullName evidence="2">Uncharacterized protein</fullName>
    </submittedName>
</protein>